<organism evidence="1 2">
    <name type="scientific">Hyaloscypha variabilis (strain UAMH 11265 / GT02V1 / F)</name>
    <name type="common">Meliniomyces variabilis</name>
    <dbReference type="NCBI Taxonomy" id="1149755"/>
    <lineage>
        <taxon>Eukaryota</taxon>
        <taxon>Fungi</taxon>
        <taxon>Dikarya</taxon>
        <taxon>Ascomycota</taxon>
        <taxon>Pezizomycotina</taxon>
        <taxon>Leotiomycetes</taxon>
        <taxon>Helotiales</taxon>
        <taxon>Hyaloscyphaceae</taxon>
        <taxon>Hyaloscypha</taxon>
        <taxon>Hyaloscypha variabilis</taxon>
    </lineage>
</organism>
<dbReference type="Proteomes" id="UP000235786">
    <property type="component" value="Unassembled WGS sequence"/>
</dbReference>
<dbReference type="OrthoDB" id="5427059at2759"/>
<keyword evidence="2" id="KW-1185">Reference proteome</keyword>
<protein>
    <submittedName>
        <fullName evidence="1">Uncharacterized protein</fullName>
    </submittedName>
</protein>
<evidence type="ECO:0000313" key="2">
    <source>
        <dbReference type="Proteomes" id="UP000235786"/>
    </source>
</evidence>
<dbReference type="AlphaFoldDB" id="A0A2J6R7S2"/>
<gene>
    <name evidence="1" type="ORF">L207DRAFT_638114</name>
</gene>
<evidence type="ECO:0000313" key="1">
    <source>
        <dbReference type="EMBL" id="PMD34573.1"/>
    </source>
</evidence>
<dbReference type="STRING" id="1149755.A0A2J6R7S2"/>
<accession>A0A2J6R7S2</accession>
<reference evidence="1 2" key="1">
    <citation type="submission" date="2016-04" db="EMBL/GenBank/DDBJ databases">
        <title>A degradative enzymes factory behind the ericoid mycorrhizal symbiosis.</title>
        <authorList>
            <consortium name="DOE Joint Genome Institute"/>
            <person name="Martino E."/>
            <person name="Morin E."/>
            <person name="Grelet G."/>
            <person name="Kuo A."/>
            <person name="Kohler A."/>
            <person name="Daghino S."/>
            <person name="Barry K."/>
            <person name="Choi C."/>
            <person name="Cichocki N."/>
            <person name="Clum A."/>
            <person name="Copeland A."/>
            <person name="Hainaut M."/>
            <person name="Haridas S."/>
            <person name="Labutti K."/>
            <person name="Lindquist E."/>
            <person name="Lipzen A."/>
            <person name="Khouja H.-R."/>
            <person name="Murat C."/>
            <person name="Ohm R."/>
            <person name="Olson A."/>
            <person name="Spatafora J."/>
            <person name="Veneault-Fourrey C."/>
            <person name="Henrissat B."/>
            <person name="Grigoriev I."/>
            <person name="Martin F."/>
            <person name="Perotto S."/>
        </authorList>
    </citation>
    <scope>NUCLEOTIDE SEQUENCE [LARGE SCALE GENOMIC DNA]</scope>
    <source>
        <strain evidence="1 2">F</strain>
    </source>
</reference>
<name>A0A2J6R7S2_HYAVF</name>
<proteinExistence type="predicted"/>
<dbReference type="EMBL" id="KZ613953">
    <property type="protein sequence ID" value="PMD34573.1"/>
    <property type="molecule type" value="Genomic_DNA"/>
</dbReference>
<sequence>MAGLEDLVPDIFFLMLVNAPSMDVLWGFIRASPRMFAVFRDQRDVILSAVIIREIGADVLQEAQSALRSSRQLLRGIVSKKETLEWIATYEVEHSHDQPLQQTLLAAGVIPLWRQHRSVKSLASIYVRERLHIARHGFGGAENEESSQGGRCYDMEDLSDTEKSRLFRGFYRFAIYGNLFFCNYRRKIKDTIYAPEQCDNFLCLFPSWQVEELSCVNDFVTDKILEKWQELEENAYNALIAADPSTWDLEKPAYHSRWEFDFFSTSEKLQWQEAYHRYFATLKLPTLVSLFMAQNDQLLQIVKENCDGKWPHDFLFEALDHDPYYSQLIESKKDEHEQKVSAGVRIQFDRDSVSEANEAWLWAHKYQSCDLYVQSSHENEIGEGLRRFGYVFWDSSRLHDAGILEKDPVQISKESLVKFPRPKYNEASVEDRLRKFAQSQKSIGQ</sequence>